<sequence>MQRIDSFKELYNNQLNPNQYHSLLKNIFMNCPIHKYEPICYINISQKSYINQEGALDSSSIREQDDFQSSEENEDIKDMFLKEDEDQSYLNTSQNRFLCAECNLTNDIDKKNLLPLRKLIFNQERLYNNWPPLDQDLNQKIYEILKCSNDQQNCMIQIDIICSNLIEQFTQQVNQLKKDLMRIEGEKYQILADLQKMYDDISNIDTFRGLLTQQQQQQTNAQSQQATQEQTSPSNSATKEAQSFDIDHPLLNFDNLLTAVNPFMNKQNSQNSQQQNAEEQIAKEETQANKNSNASIKQTQQIDYIRKKIEEFLEEKYAEKRANSQKLTKLVQQLNKFKPLEENLQGIKDFGKKMQSKLKTLQNQIKFKLNLTDFQIIKSQFKNSSMLHVDRNYKNQITIHTNGQIWGQVYSDFILDNHLTYQFVFQFKQEVQNFIIIGLIPDSQKDSTSQGSSQNHFGKIFGQENVTYCGSSVKGKSTLSFLKKNETIMMEVCVAKNHLTFSDYPNQNNITKLHSEYSLYSNGRYRLCIEFYDFDDENTITLIDAKCY</sequence>
<evidence type="ECO:0000256" key="1">
    <source>
        <dbReference type="SAM" id="MobiDB-lite"/>
    </source>
</evidence>
<organism evidence="2 3">
    <name type="scientific">Tetrahymena thermophila (strain SB210)</name>
    <dbReference type="NCBI Taxonomy" id="312017"/>
    <lineage>
        <taxon>Eukaryota</taxon>
        <taxon>Sar</taxon>
        <taxon>Alveolata</taxon>
        <taxon>Ciliophora</taxon>
        <taxon>Intramacronucleata</taxon>
        <taxon>Oligohymenophorea</taxon>
        <taxon>Hymenostomatida</taxon>
        <taxon>Tetrahymenina</taxon>
        <taxon>Tetrahymenidae</taxon>
        <taxon>Tetrahymena</taxon>
    </lineage>
</organism>
<evidence type="ECO:0000313" key="3">
    <source>
        <dbReference type="Proteomes" id="UP000009168"/>
    </source>
</evidence>
<dbReference type="Proteomes" id="UP000009168">
    <property type="component" value="Unassembled WGS sequence"/>
</dbReference>
<name>Q22YR8_TETTS</name>
<proteinExistence type="predicted"/>
<dbReference type="AlphaFoldDB" id="Q22YR8"/>
<dbReference type="GeneID" id="7833231"/>
<evidence type="ECO:0000313" key="2">
    <source>
        <dbReference type="EMBL" id="EAR90603.1"/>
    </source>
</evidence>
<feature type="region of interest" description="Disordered" evidence="1">
    <location>
        <begin position="267"/>
        <end position="295"/>
    </location>
</feature>
<reference evidence="3" key="1">
    <citation type="journal article" date="2006" name="PLoS Biol.">
        <title>Macronuclear genome sequence of the ciliate Tetrahymena thermophila, a model eukaryote.</title>
        <authorList>
            <person name="Eisen J.A."/>
            <person name="Coyne R.S."/>
            <person name="Wu M."/>
            <person name="Wu D."/>
            <person name="Thiagarajan M."/>
            <person name="Wortman J.R."/>
            <person name="Badger J.H."/>
            <person name="Ren Q."/>
            <person name="Amedeo P."/>
            <person name="Jones K.M."/>
            <person name="Tallon L.J."/>
            <person name="Delcher A.L."/>
            <person name="Salzberg S.L."/>
            <person name="Silva J.C."/>
            <person name="Haas B.J."/>
            <person name="Majoros W.H."/>
            <person name="Farzad M."/>
            <person name="Carlton J.M."/>
            <person name="Smith R.K. Jr."/>
            <person name="Garg J."/>
            <person name="Pearlman R.E."/>
            <person name="Karrer K.M."/>
            <person name="Sun L."/>
            <person name="Manning G."/>
            <person name="Elde N.C."/>
            <person name="Turkewitz A.P."/>
            <person name="Asai D.J."/>
            <person name="Wilkes D.E."/>
            <person name="Wang Y."/>
            <person name="Cai H."/>
            <person name="Collins K."/>
            <person name="Stewart B.A."/>
            <person name="Lee S.R."/>
            <person name="Wilamowska K."/>
            <person name="Weinberg Z."/>
            <person name="Ruzzo W.L."/>
            <person name="Wloga D."/>
            <person name="Gaertig J."/>
            <person name="Frankel J."/>
            <person name="Tsao C.-C."/>
            <person name="Gorovsky M.A."/>
            <person name="Keeling P.J."/>
            <person name="Waller R.F."/>
            <person name="Patron N.J."/>
            <person name="Cherry J.M."/>
            <person name="Stover N.A."/>
            <person name="Krieger C.J."/>
            <person name="del Toro C."/>
            <person name="Ryder H.F."/>
            <person name="Williamson S.C."/>
            <person name="Barbeau R.A."/>
            <person name="Hamilton E.P."/>
            <person name="Orias E."/>
        </authorList>
    </citation>
    <scope>NUCLEOTIDE SEQUENCE [LARGE SCALE GENOMIC DNA]</scope>
    <source>
        <strain evidence="3">SB210</strain>
    </source>
</reference>
<dbReference type="EMBL" id="GG662798">
    <property type="protein sequence ID" value="EAR90603.1"/>
    <property type="molecule type" value="Genomic_DNA"/>
</dbReference>
<keyword evidence="3" id="KW-1185">Reference proteome</keyword>
<dbReference type="HOGENOM" id="CLU_579399_0_0_1"/>
<dbReference type="RefSeq" id="XP_001010848.1">
    <property type="nucleotide sequence ID" value="XM_001010848.1"/>
</dbReference>
<protein>
    <submittedName>
        <fullName evidence="2">Uncharacterized protein</fullName>
    </submittedName>
</protein>
<gene>
    <name evidence="2" type="ORF">TTHERM_00122520</name>
</gene>
<feature type="region of interest" description="Disordered" evidence="1">
    <location>
        <begin position="215"/>
        <end position="240"/>
    </location>
</feature>
<accession>Q22YR8</accession>
<feature type="compositionally biased region" description="Low complexity" evidence="1">
    <location>
        <begin position="215"/>
        <end position="232"/>
    </location>
</feature>
<dbReference type="KEGG" id="tet:TTHERM_00122520"/>
<dbReference type="InParanoid" id="Q22YR8"/>
<feature type="compositionally biased region" description="Low complexity" evidence="1">
    <location>
        <begin position="267"/>
        <end position="276"/>
    </location>
</feature>